<dbReference type="InterPro" id="IPR000120">
    <property type="entry name" value="Amidase"/>
</dbReference>
<dbReference type="Proteomes" id="UP000239047">
    <property type="component" value="Unassembled WGS sequence"/>
</dbReference>
<sequence length="492" mass="53141">MSNELLNLDATGLAELIKKKKISSKEAVSATISRIEEVNPEINAVVAERFEKALNEAEQIDPEKTFAGVPILMKNISQAVKDEKLTGGSRLLKNQTAKENSHFVNSIMKAGFIVIGHTNTPEFGLKNITEPTLYGPTRNYVNRDHSPGGSSGGAAASVAGKMVPLAGASDGGGSIRIPASFSGLIGLKPTRGRTPVGPGAGRQWQGAAIDFALTKSVRDTAALLDEVQTYQLSAAFNTALFNEGYLNFINNEEKKHYKIGFSTVSPVGTPVSEAAVTTVMNLAGWLSEQGHAVEEAHPEINGRHLMEQYYLMNAGEMAGVVSTLEKAYNRKLTSRDMEIESWVLAEAGKKVTAGEFSMSLAAWDQAAQQMFRFHEEYDFYLTPSTAFSAPEIGELTPNQEQIEKLLHVSSMDAGSQQELIYSMFEPSLTYSPFTQLANLTGQPGISLPTGIDSLNLPIGVQLMTAKGEEHLLLKLASEIEKAGLFKGPINKD</sequence>
<reference evidence="3 4" key="1">
    <citation type="submission" date="2018-02" db="EMBL/GenBank/DDBJ databases">
        <title>Jeotgalibacillus proteolyticum sp. nov. a protease producing bacterium isolated from ocean sediments of Laizhou Bay.</title>
        <authorList>
            <person name="Li Y."/>
        </authorList>
    </citation>
    <scope>NUCLEOTIDE SEQUENCE [LARGE SCALE GENOMIC DNA]</scope>
    <source>
        <strain evidence="3 4">22-7</strain>
    </source>
</reference>
<dbReference type="AlphaFoldDB" id="A0A2S5GG51"/>
<dbReference type="InterPro" id="IPR036928">
    <property type="entry name" value="AS_sf"/>
</dbReference>
<dbReference type="Pfam" id="PF01425">
    <property type="entry name" value="Amidase"/>
    <property type="match status" value="1"/>
</dbReference>
<dbReference type="PANTHER" id="PTHR11895:SF7">
    <property type="entry name" value="GLUTAMYL-TRNA(GLN) AMIDOTRANSFERASE SUBUNIT A, MITOCHONDRIAL"/>
    <property type="match status" value="1"/>
</dbReference>
<organism evidence="3 4">
    <name type="scientific">Jeotgalibacillus proteolyticus</name>
    <dbReference type="NCBI Taxonomy" id="2082395"/>
    <lineage>
        <taxon>Bacteria</taxon>
        <taxon>Bacillati</taxon>
        <taxon>Bacillota</taxon>
        <taxon>Bacilli</taxon>
        <taxon>Bacillales</taxon>
        <taxon>Caryophanaceae</taxon>
        <taxon>Jeotgalibacillus</taxon>
    </lineage>
</organism>
<comment type="similarity">
    <text evidence="1">Belongs to the amidase family.</text>
</comment>
<dbReference type="EMBL" id="PREZ01000001">
    <property type="protein sequence ID" value="PPA71948.1"/>
    <property type="molecule type" value="Genomic_DNA"/>
</dbReference>
<proteinExistence type="inferred from homology"/>
<evidence type="ECO:0000313" key="4">
    <source>
        <dbReference type="Proteomes" id="UP000239047"/>
    </source>
</evidence>
<keyword evidence="4" id="KW-1185">Reference proteome</keyword>
<accession>A0A2S5GG51</accession>
<dbReference type="EC" id="3.5.1.4" evidence="3"/>
<dbReference type="PANTHER" id="PTHR11895">
    <property type="entry name" value="TRANSAMIDASE"/>
    <property type="match status" value="1"/>
</dbReference>
<dbReference type="NCBIfam" id="NF005099">
    <property type="entry name" value="PRK06529.1"/>
    <property type="match status" value="1"/>
</dbReference>
<dbReference type="SUPFAM" id="SSF75304">
    <property type="entry name" value="Amidase signature (AS) enzymes"/>
    <property type="match status" value="1"/>
</dbReference>
<evidence type="ECO:0000313" key="3">
    <source>
        <dbReference type="EMBL" id="PPA71948.1"/>
    </source>
</evidence>
<protein>
    <submittedName>
        <fullName evidence="3">Amidase</fullName>
        <ecNumber evidence="3">3.5.1.4</ecNumber>
    </submittedName>
</protein>
<dbReference type="Gene3D" id="3.90.1300.10">
    <property type="entry name" value="Amidase signature (AS) domain"/>
    <property type="match status" value="1"/>
</dbReference>
<gene>
    <name evidence="3" type="ORF">C4B60_00795</name>
</gene>
<dbReference type="InterPro" id="IPR023631">
    <property type="entry name" value="Amidase_dom"/>
</dbReference>
<evidence type="ECO:0000256" key="1">
    <source>
        <dbReference type="ARBA" id="ARBA00009199"/>
    </source>
</evidence>
<dbReference type="OrthoDB" id="9811471at2"/>
<dbReference type="InterPro" id="IPR020556">
    <property type="entry name" value="Amidase_CS"/>
</dbReference>
<name>A0A2S5GG51_9BACL</name>
<dbReference type="GO" id="GO:0004040">
    <property type="term" value="F:amidase activity"/>
    <property type="evidence" value="ECO:0007669"/>
    <property type="project" value="UniProtKB-EC"/>
</dbReference>
<feature type="domain" description="Amidase" evidence="2">
    <location>
        <begin position="26"/>
        <end position="473"/>
    </location>
</feature>
<evidence type="ECO:0000259" key="2">
    <source>
        <dbReference type="Pfam" id="PF01425"/>
    </source>
</evidence>
<dbReference type="PROSITE" id="PS00571">
    <property type="entry name" value="AMIDASES"/>
    <property type="match status" value="1"/>
</dbReference>
<comment type="caution">
    <text evidence="3">The sequence shown here is derived from an EMBL/GenBank/DDBJ whole genome shotgun (WGS) entry which is preliminary data.</text>
</comment>
<keyword evidence="3" id="KW-0378">Hydrolase</keyword>